<keyword evidence="9" id="KW-1185">Reference proteome</keyword>
<dbReference type="Gene3D" id="3.30.420.140">
    <property type="entry name" value="YqgF/RNase H-like domain"/>
    <property type="match status" value="1"/>
</dbReference>
<dbReference type="SUPFAM" id="SSF53098">
    <property type="entry name" value="Ribonuclease H-like"/>
    <property type="match status" value="2"/>
</dbReference>
<dbReference type="GO" id="GO:0016788">
    <property type="term" value="F:hydrolase activity, acting on ester bonds"/>
    <property type="evidence" value="ECO:0007669"/>
    <property type="project" value="UniProtKB-UniRule"/>
</dbReference>
<sequence length="225" mass="22824">MTAPGGTEGTVGTVGRGARLGVDVGTVRIGLAVSDPDGLVATPVETVARATSAPPEPQAAERRGGKGPAAAEPVPVDAGTADLRRIADVVREFDVACVYVGLPRHLSGKESWSSQAVRTYAGVLAQVVAPVQVRLVDERMSTVTAHQALYASGRSGRRHRTVVDQAAAVVILQSALDAERASGARCGEPVDGSPAAGDAPTGADRGRGGPVSHGADHDVTTEATQ</sequence>
<keyword evidence="1 5" id="KW-0963">Cytoplasm</keyword>
<dbReference type="CDD" id="cd16964">
    <property type="entry name" value="YqgF"/>
    <property type="match status" value="1"/>
</dbReference>
<comment type="subcellular location">
    <subcellularLocation>
        <location evidence="5">Cytoplasm</location>
    </subcellularLocation>
</comment>
<dbReference type="InterPro" id="IPR006641">
    <property type="entry name" value="YqgF/RNaseH-like_dom"/>
</dbReference>
<dbReference type="Proteomes" id="UP000029839">
    <property type="component" value="Unassembled WGS sequence"/>
</dbReference>
<keyword evidence="2 5" id="KW-0690">Ribosome biogenesis</keyword>
<dbReference type="GO" id="GO:0005829">
    <property type="term" value="C:cytosol"/>
    <property type="evidence" value="ECO:0007669"/>
    <property type="project" value="TreeGrafter"/>
</dbReference>
<reference evidence="8 9" key="2">
    <citation type="journal article" date="2015" name="Stand. Genomic Sci.">
        <title>Draft genome sequence of Cellulomonas carbonis T26(T) and comparative analysis of six Cellulomonas genomes.</title>
        <authorList>
            <person name="Zhuang W."/>
            <person name="Zhang S."/>
            <person name="Xia X."/>
            <person name="Wang G."/>
        </authorList>
    </citation>
    <scope>NUCLEOTIDE SEQUENCE [LARGE SCALE GENOMIC DNA]</scope>
    <source>
        <strain evidence="8 9">T26</strain>
    </source>
</reference>
<dbReference type="PANTHER" id="PTHR33317">
    <property type="entry name" value="POLYNUCLEOTIDYL TRANSFERASE, RIBONUCLEASE H-LIKE SUPERFAMILY PROTEIN"/>
    <property type="match status" value="1"/>
</dbReference>
<comment type="function">
    <text evidence="5">Could be a nuclease involved in processing of the 5'-end of pre-16S rRNA.</text>
</comment>
<dbReference type="InterPro" id="IPR012337">
    <property type="entry name" value="RNaseH-like_sf"/>
</dbReference>
<feature type="domain" description="YqgF/RNase H-like" evidence="7">
    <location>
        <begin position="17"/>
        <end position="145"/>
    </location>
</feature>
<dbReference type="InterPro" id="IPR037027">
    <property type="entry name" value="YqgF/RNaseH-like_dom_sf"/>
</dbReference>
<evidence type="ECO:0000313" key="9">
    <source>
        <dbReference type="Proteomes" id="UP000029839"/>
    </source>
</evidence>
<gene>
    <name evidence="8" type="ORF">N868_06355</name>
</gene>
<evidence type="ECO:0000256" key="6">
    <source>
        <dbReference type="SAM" id="MobiDB-lite"/>
    </source>
</evidence>
<dbReference type="InterPro" id="IPR005227">
    <property type="entry name" value="YqgF"/>
</dbReference>
<feature type="compositionally biased region" description="Basic and acidic residues" evidence="6">
    <location>
        <begin position="214"/>
        <end position="225"/>
    </location>
</feature>
<proteinExistence type="inferred from homology"/>
<dbReference type="HAMAP" id="MF_00651">
    <property type="entry name" value="Nuclease_YqgF"/>
    <property type="match status" value="1"/>
</dbReference>
<accession>A0A0A0BJV0</accession>
<comment type="caution">
    <text evidence="8">The sequence shown here is derived from an EMBL/GenBank/DDBJ whole genome shotgun (WGS) entry which is preliminary data.</text>
</comment>
<dbReference type="Pfam" id="PF03652">
    <property type="entry name" value="RuvX"/>
    <property type="match status" value="2"/>
</dbReference>
<feature type="region of interest" description="Disordered" evidence="6">
    <location>
        <begin position="47"/>
        <end position="75"/>
    </location>
</feature>
<evidence type="ECO:0000256" key="5">
    <source>
        <dbReference type="HAMAP-Rule" id="MF_00651"/>
    </source>
</evidence>
<evidence type="ECO:0000256" key="1">
    <source>
        <dbReference type="ARBA" id="ARBA00022490"/>
    </source>
</evidence>
<dbReference type="GO" id="GO:0004518">
    <property type="term" value="F:nuclease activity"/>
    <property type="evidence" value="ECO:0007669"/>
    <property type="project" value="UniProtKB-KW"/>
</dbReference>
<dbReference type="SMART" id="SM00732">
    <property type="entry name" value="YqgFc"/>
    <property type="match status" value="1"/>
</dbReference>
<reference evidence="8 9" key="1">
    <citation type="submission" date="2013-08" db="EMBL/GenBank/DDBJ databases">
        <title>Genome sequencing of Cellulomonas carbonis T26.</title>
        <authorList>
            <person name="Chen F."/>
            <person name="Li Y."/>
            <person name="Wang G."/>
        </authorList>
    </citation>
    <scope>NUCLEOTIDE SEQUENCE [LARGE SCALE GENOMIC DNA]</scope>
    <source>
        <strain evidence="8 9">T26</strain>
    </source>
</reference>
<dbReference type="PANTHER" id="PTHR33317:SF4">
    <property type="entry name" value="POLYNUCLEOTIDYL TRANSFERASE, RIBONUCLEASE H-LIKE SUPERFAMILY PROTEIN"/>
    <property type="match status" value="1"/>
</dbReference>
<organism evidence="8 9">
    <name type="scientific">Cellulomonas carbonis T26</name>
    <dbReference type="NCBI Taxonomy" id="947969"/>
    <lineage>
        <taxon>Bacteria</taxon>
        <taxon>Bacillati</taxon>
        <taxon>Actinomycetota</taxon>
        <taxon>Actinomycetes</taxon>
        <taxon>Micrococcales</taxon>
        <taxon>Cellulomonadaceae</taxon>
        <taxon>Cellulomonas</taxon>
    </lineage>
</organism>
<feature type="region of interest" description="Disordered" evidence="6">
    <location>
        <begin position="182"/>
        <end position="225"/>
    </location>
</feature>
<dbReference type="EMBL" id="AXCY01000158">
    <property type="protein sequence ID" value="KGM08778.1"/>
    <property type="molecule type" value="Genomic_DNA"/>
</dbReference>
<evidence type="ECO:0000256" key="4">
    <source>
        <dbReference type="ARBA" id="ARBA00022801"/>
    </source>
</evidence>
<name>A0A0A0BJV0_9CELL</name>
<keyword evidence="3 5" id="KW-0540">Nuclease</keyword>
<comment type="similarity">
    <text evidence="5">Belongs to the YqgF HJR family.</text>
</comment>
<evidence type="ECO:0000313" key="8">
    <source>
        <dbReference type="EMBL" id="KGM08778.1"/>
    </source>
</evidence>
<evidence type="ECO:0000259" key="7">
    <source>
        <dbReference type="SMART" id="SM00732"/>
    </source>
</evidence>
<keyword evidence="4 5" id="KW-0378">Hydrolase</keyword>
<protein>
    <recommendedName>
        <fullName evidence="5">Putative pre-16S rRNA nuclease</fullName>
        <ecNumber evidence="5">3.1.-.-</ecNumber>
    </recommendedName>
</protein>
<evidence type="ECO:0000256" key="3">
    <source>
        <dbReference type="ARBA" id="ARBA00022722"/>
    </source>
</evidence>
<dbReference type="EC" id="3.1.-.-" evidence="5"/>
<dbReference type="NCBIfam" id="TIGR00250">
    <property type="entry name" value="RNAse_H_YqgF"/>
    <property type="match status" value="1"/>
</dbReference>
<evidence type="ECO:0000256" key="2">
    <source>
        <dbReference type="ARBA" id="ARBA00022517"/>
    </source>
</evidence>
<dbReference type="AlphaFoldDB" id="A0A0A0BJV0"/>
<dbReference type="GO" id="GO:0000967">
    <property type="term" value="P:rRNA 5'-end processing"/>
    <property type="evidence" value="ECO:0007669"/>
    <property type="project" value="UniProtKB-UniRule"/>
</dbReference>